<evidence type="ECO:0000313" key="3">
    <source>
        <dbReference type="Proteomes" id="UP001223520"/>
    </source>
</evidence>
<protein>
    <submittedName>
        <fullName evidence="2">DUF5615 family PIN-like protein</fullName>
    </submittedName>
</protein>
<dbReference type="AlphaFoldDB" id="A0AAJ6PBE1"/>
<dbReference type="InterPro" id="IPR041049">
    <property type="entry name" value="DUF5615"/>
</dbReference>
<accession>A0AAJ6PBE1</accession>
<name>A0AAJ6PBE1_9CYAN</name>
<feature type="domain" description="DUF5615" evidence="1">
    <location>
        <begin position="1"/>
        <end position="109"/>
    </location>
</feature>
<reference evidence="2 3" key="1">
    <citation type="journal article" date="2023" name="Limnol Oceanogr Lett">
        <title>Environmental adaptations by the intertidal Antarctic cyanobacterium Halotia branconii CENA392 as revealed using long-read genome sequencing.</title>
        <authorList>
            <person name="Dextro R.B."/>
            <person name="Delbaje E."/>
            <person name="Freitas P.N.N."/>
            <person name="Geraldes V."/>
            <person name="Pinto E."/>
            <person name="Long P.F."/>
            <person name="Fiore M.F."/>
        </authorList>
    </citation>
    <scope>NUCLEOTIDE SEQUENCE [LARGE SCALE GENOMIC DNA]</scope>
    <source>
        <strain evidence="2 3">CENA392</strain>
    </source>
</reference>
<dbReference type="Proteomes" id="UP001223520">
    <property type="component" value="Chromosome"/>
</dbReference>
<organism evidence="2 3">
    <name type="scientific">Halotia branconii CENA392</name>
    <dbReference type="NCBI Taxonomy" id="1539056"/>
    <lineage>
        <taxon>Bacteria</taxon>
        <taxon>Bacillati</taxon>
        <taxon>Cyanobacteriota</taxon>
        <taxon>Cyanophyceae</taxon>
        <taxon>Nostocales</taxon>
        <taxon>Nodulariaceae</taxon>
        <taxon>Halotia</taxon>
    </lineage>
</organism>
<dbReference type="KEGG" id="hbq:QI031_09550"/>
<keyword evidence="3" id="KW-1185">Reference proteome</keyword>
<dbReference type="Pfam" id="PF18480">
    <property type="entry name" value="DUF5615"/>
    <property type="match status" value="1"/>
</dbReference>
<dbReference type="RefSeq" id="WP_281484942.1">
    <property type="nucleotide sequence ID" value="NZ_CP124543.1"/>
</dbReference>
<evidence type="ECO:0000259" key="1">
    <source>
        <dbReference type="Pfam" id="PF18480"/>
    </source>
</evidence>
<proteinExistence type="predicted"/>
<sequence length="122" mass="14099">MKFLIDVNASHTLGSGLGSGLQEMGHDVVYVSDTDPKMIDEHILEWAVAEQRIIVTTDNDFEQMIWQQRKCHCGVLRLENLPSEVRKVLLIDVLKLHSEDLFNGRIVIAMKNKFRIRHARFE</sequence>
<dbReference type="EMBL" id="CP124543">
    <property type="protein sequence ID" value="WGV27702.1"/>
    <property type="molecule type" value="Genomic_DNA"/>
</dbReference>
<gene>
    <name evidence="2" type="ORF">QI031_09550</name>
</gene>
<evidence type="ECO:0000313" key="2">
    <source>
        <dbReference type="EMBL" id="WGV27702.1"/>
    </source>
</evidence>